<evidence type="ECO:0000256" key="1">
    <source>
        <dbReference type="SAM" id="MobiDB-lite"/>
    </source>
</evidence>
<feature type="compositionally biased region" description="Acidic residues" evidence="1">
    <location>
        <begin position="202"/>
        <end position="213"/>
    </location>
</feature>
<name>A0A0W0FAS9_MONRR</name>
<reference evidence="2 3" key="1">
    <citation type="submission" date="2015-12" db="EMBL/GenBank/DDBJ databases">
        <title>Draft genome sequence of Moniliophthora roreri, the causal agent of frosty pod rot of cacao.</title>
        <authorList>
            <person name="Aime M.C."/>
            <person name="Diaz-Valderrama J.R."/>
            <person name="Kijpornyongpan T."/>
            <person name="Phillips-Mora W."/>
        </authorList>
    </citation>
    <scope>NUCLEOTIDE SEQUENCE [LARGE SCALE GENOMIC DNA]</scope>
    <source>
        <strain evidence="2 3">MCA 2952</strain>
    </source>
</reference>
<feature type="region of interest" description="Disordered" evidence="1">
    <location>
        <begin position="157"/>
        <end position="224"/>
    </location>
</feature>
<evidence type="ECO:0000313" key="3">
    <source>
        <dbReference type="Proteomes" id="UP000054988"/>
    </source>
</evidence>
<feature type="region of interest" description="Disordered" evidence="1">
    <location>
        <begin position="284"/>
        <end position="337"/>
    </location>
</feature>
<feature type="compositionally biased region" description="Basic residues" evidence="1">
    <location>
        <begin position="160"/>
        <end position="177"/>
    </location>
</feature>
<accession>A0A0W0FAS9</accession>
<dbReference type="AlphaFoldDB" id="A0A0W0FAS9"/>
<sequence length="337" mass="36766">MLGRPWFSTSRDSGIDKNNEPFASSSARVHDDIKGQRHTLAASLSTPHDVLLASISGRQNEQLNHTGDATLHKSTSSPILEAASSPVSHGLDTVIDPFTGNVLGKLVPPDPNSTTEPMPSGDEFNKNEELWSHLSRVLDLQSEIAQLHMDMEGIGIKRDAKGKKNKAKSSPRLARKRDKGEEMQKMTSTTTLLDDPEHVGEDEGVDVGAEADEEEKKNKEREEEFARLADQFEGRKESINDIMQKLDQLSQALAEFHALQAPQAHFPSSRHNSIPLSVTSVPGSPILNEESSHTTLTPIIASSTQGAQSPTSPPERVLSSHHLVESPTSTTGAFNRR</sequence>
<evidence type="ECO:0000313" key="2">
    <source>
        <dbReference type="EMBL" id="KTB33414.1"/>
    </source>
</evidence>
<organism evidence="2 3">
    <name type="scientific">Moniliophthora roreri</name>
    <name type="common">Frosty pod rot fungus</name>
    <name type="synonym">Monilia roreri</name>
    <dbReference type="NCBI Taxonomy" id="221103"/>
    <lineage>
        <taxon>Eukaryota</taxon>
        <taxon>Fungi</taxon>
        <taxon>Dikarya</taxon>
        <taxon>Basidiomycota</taxon>
        <taxon>Agaricomycotina</taxon>
        <taxon>Agaricomycetes</taxon>
        <taxon>Agaricomycetidae</taxon>
        <taxon>Agaricales</taxon>
        <taxon>Marasmiineae</taxon>
        <taxon>Marasmiaceae</taxon>
        <taxon>Moniliophthora</taxon>
    </lineage>
</organism>
<gene>
    <name evidence="2" type="ORF">WG66_14032</name>
</gene>
<feature type="compositionally biased region" description="Polar residues" evidence="1">
    <location>
        <begin position="293"/>
        <end position="310"/>
    </location>
</feature>
<dbReference type="EMBL" id="LATX01002176">
    <property type="protein sequence ID" value="KTB33414.1"/>
    <property type="molecule type" value="Genomic_DNA"/>
</dbReference>
<comment type="caution">
    <text evidence="2">The sequence shown here is derived from an EMBL/GenBank/DDBJ whole genome shotgun (WGS) entry which is preliminary data.</text>
</comment>
<feature type="compositionally biased region" description="Basic and acidic residues" evidence="1">
    <location>
        <begin position="214"/>
        <end position="224"/>
    </location>
</feature>
<dbReference type="Proteomes" id="UP000054988">
    <property type="component" value="Unassembled WGS sequence"/>
</dbReference>
<feature type="compositionally biased region" description="Polar residues" evidence="1">
    <location>
        <begin position="326"/>
        <end position="337"/>
    </location>
</feature>
<proteinExistence type="predicted"/>
<feature type="region of interest" description="Disordered" evidence="1">
    <location>
        <begin position="1"/>
        <end position="41"/>
    </location>
</feature>
<protein>
    <submittedName>
        <fullName evidence="2">Uncharacterized protein</fullName>
    </submittedName>
</protein>
<dbReference type="eggNOG" id="ENOG502SVNJ">
    <property type="taxonomic scope" value="Eukaryota"/>
</dbReference>